<proteinExistence type="predicted"/>
<name>A0A2P2NZN1_RHIMU</name>
<protein>
    <submittedName>
        <fullName evidence="1">Uncharacterized protein</fullName>
    </submittedName>
</protein>
<accession>A0A2P2NZN1</accession>
<sequence>MGCGCPPIPHVGDHASLFFSLNHCFHNIWILRYSSLPEGRH</sequence>
<dbReference type="EMBL" id="GGEC01067461">
    <property type="protein sequence ID" value="MBX47945.1"/>
    <property type="molecule type" value="Transcribed_RNA"/>
</dbReference>
<evidence type="ECO:0000313" key="1">
    <source>
        <dbReference type="EMBL" id="MBX47945.1"/>
    </source>
</evidence>
<reference evidence="1" key="1">
    <citation type="submission" date="2018-02" db="EMBL/GenBank/DDBJ databases">
        <title>Rhizophora mucronata_Transcriptome.</title>
        <authorList>
            <person name="Meera S.P."/>
            <person name="Sreeshan A."/>
            <person name="Augustine A."/>
        </authorList>
    </citation>
    <scope>NUCLEOTIDE SEQUENCE</scope>
    <source>
        <tissue evidence="1">Leaf</tissue>
    </source>
</reference>
<dbReference type="AlphaFoldDB" id="A0A2P2NZN1"/>
<organism evidence="1">
    <name type="scientific">Rhizophora mucronata</name>
    <name type="common">Asiatic mangrove</name>
    <dbReference type="NCBI Taxonomy" id="61149"/>
    <lineage>
        <taxon>Eukaryota</taxon>
        <taxon>Viridiplantae</taxon>
        <taxon>Streptophyta</taxon>
        <taxon>Embryophyta</taxon>
        <taxon>Tracheophyta</taxon>
        <taxon>Spermatophyta</taxon>
        <taxon>Magnoliopsida</taxon>
        <taxon>eudicotyledons</taxon>
        <taxon>Gunneridae</taxon>
        <taxon>Pentapetalae</taxon>
        <taxon>rosids</taxon>
        <taxon>fabids</taxon>
        <taxon>Malpighiales</taxon>
        <taxon>Rhizophoraceae</taxon>
        <taxon>Rhizophora</taxon>
    </lineage>
</organism>